<evidence type="ECO:0000313" key="2">
    <source>
        <dbReference type="EMBL" id="KAL0958885.1"/>
    </source>
</evidence>
<sequence>MQDKIKVAAYKYRHARRCLGTTRGEFNDESAHAGDNGSPPSTDVTAVDSATTAIKLDWRRRLRPLRTEDLVPPRVFEIDHVHGDYSGKRGMKMAELAKLVGDGYREIPWIWRMAGPGDGKDTELNAGIRVEWAKGCARALRWKEEVRRVKEEMRCVRRSLEKREQRWLSQARGWEGLGVADAEGIRAYGHRQASVNRRLREYFTELWDTPFPNKRGKLSARSAHAVAAAEAEWTREGCVWTGATPFGSSTATHGTPEGPKTTTPPDPNPVDPTDANKVLEYGSIVF</sequence>
<organism evidence="2 3">
    <name type="scientific">Hohenbuehelia grisea</name>
    <dbReference type="NCBI Taxonomy" id="104357"/>
    <lineage>
        <taxon>Eukaryota</taxon>
        <taxon>Fungi</taxon>
        <taxon>Dikarya</taxon>
        <taxon>Basidiomycota</taxon>
        <taxon>Agaricomycotina</taxon>
        <taxon>Agaricomycetes</taxon>
        <taxon>Agaricomycetidae</taxon>
        <taxon>Agaricales</taxon>
        <taxon>Pleurotineae</taxon>
        <taxon>Pleurotaceae</taxon>
        <taxon>Hohenbuehelia</taxon>
    </lineage>
</organism>
<name>A0ABR3JUM8_9AGAR</name>
<comment type="caution">
    <text evidence="2">The sequence shown here is derived from an EMBL/GenBank/DDBJ whole genome shotgun (WGS) entry which is preliminary data.</text>
</comment>
<gene>
    <name evidence="2" type="ORF">HGRIS_014201</name>
</gene>
<protein>
    <submittedName>
        <fullName evidence="2">Uncharacterized protein</fullName>
    </submittedName>
</protein>
<feature type="region of interest" description="Disordered" evidence="1">
    <location>
        <begin position="244"/>
        <end position="276"/>
    </location>
</feature>
<feature type="compositionally biased region" description="Low complexity" evidence="1">
    <location>
        <begin position="252"/>
        <end position="261"/>
    </location>
</feature>
<reference evidence="3" key="1">
    <citation type="submission" date="2024-06" db="EMBL/GenBank/DDBJ databases">
        <title>Multi-omics analyses provide insights into the biosynthesis of the anticancer antibiotic pleurotin in Hohenbuehelia grisea.</title>
        <authorList>
            <person name="Weaver J.A."/>
            <person name="Alberti F."/>
        </authorList>
    </citation>
    <scope>NUCLEOTIDE SEQUENCE [LARGE SCALE GENOMIC DNA]</scope>
    <source>
        <strain evidence="3">T-177</strain>
    </source>
</reference>
<dbReference type="EMBL" id="JASNQZ010000003">
    <property type="protein sequence ID" value="KAL0958885.1"/>
    <property type="molecule type" value="Genomic_DNA"/>
</dbReference>
<proteinExistence type="predicted"/>
<feature type="region of interest" description="Disordered" evidence="1">
    <location>
        <begin position="25"/>
        <end position="44"/>
    </location>
</feature>
<evidence type="ECO:0000313" key="3">
    <source>
        <dbReference type="Proteomes" id="UP001556367"/>
    </source>
</evidence>
<dbReference type="Proteomes" id="UP001556367">
    <property type="component" value="Unassembled WGS sequence"/>
</dbReference>
<evidence type="ECO:0000256" key="1">
    <source>
        <dbReference type="SAM" id="MobiDB-lite"/>
    </source>
</evidence>
<keyword evidence="3" id="KW-1185">Reference proteome</keyword>
<accession>A0ABR3JUM8</accession>